<protein>
    <submittedName>
        <fullName evidence="1">DUF3892 domain-containing protein</fullName>
    </submittedName>
</protein>
<dbReference type="EMBL" id="QROF01000009">
    <property type="protein sequence ID" value="RHL03294.1"/>
    <property type="molecule type" value="Genomic_DNA"/>
</dbReference>
<dbReference type="InterPro" id="IPR024997">
    <property type="entry name" value="DUF3892"/>
</dbReference>
<proteinExistence type="predicted"/>
<dbReference type="Proteomes" id="UP000286181">
    <property type="component" value="Unassembled WGS sequence"/>
</dbReference>
<dbReference type="Pfam" id="PF13031">
    <property type="entry name" value="DUF3892"/>
    <property type="match status" value="1"/>
</dbReference>
<name>A0A415I6P0_9FIRM</name>
<dbReference type="AlphaFoldDB" id="A0A415I6P0"/>
<accession>A0A415I6P0</accession>
<evidence type="ECO:0000313" key="2">
    <source>
        <dbReference type="Proteomes" id="UP000286181"/>
    </source>
</evidence>
<comment type="caution">
    <text evidence="1">The sequence shown here is derived from an EMBL/GenBank/DDBJ whole genome shotgun (WGS) entry which is preliminary data.</text>
</comment>
<gene>
    <name evidence="1" type="ORF">DW038_10475</name>
</gene>
<reference evidence="1 2" key="1">
    <citation type="submission" date="2018-08" db="EMBL/GenBank/DDBJ databases">
        <title>A genome reference for cultivated species of the human gut microbiota.</title>
        <authorList>
            <person name="Zou Y."/>
            <person name="Xue W."/>
            <person name="Luo G."/>
        </authorList>
    </citation>
    <scope>NUCLEOTIDE SEQUENCE [LARGE SCALE GENOMIC DNA]</scope>
    <source>
        <strain evidence="1 2">AF39-14AC</strain>
    </source>
</reference>
<evidence type="ECO:0000313" key="1">
    <source>
        <dbReference type="EMBL" id="RHL03294.1"/>
    </source>
</evidence>
<sequence>MKLKVSKENQKGLNTEFVNVETGRHISLEHAVTQINKGNKSYDNYQVVNKSNGTTYIRSIADGSKRNNIE</sequence>
<dbReference type="RefSeq" id="WP_118372152.1">
    <property type="nucleotide sequence ID" value="NZ_QROF01000009.1"/>
</dbReference>
<organism evidence="1 2">
    <name type="scientific">Agathobacter rectalis</name>
    <dbReference type="NCBI Taxonomy" id="39491"/>
    <lineage>
        <taxon>Bacteria</taxon>
        <taxon>Bacillati</taxon>
        <taxon>Bacillota</taxon>
        <taxon>Clostridia</taxon>
        <taxon>Lachnospirales</taxon>
        <taxon>Lachnospiraceae</taxon>
        <taxon>Agathobacter</taxon>
    </lineage>
</organism>